<name>A0A2U1AFC3_9BACT</name>
<proteinExistence type="predicted"/>
<accession>A0A2U1AFC3</accession>
<keyword evidence="2" id="KW-1185">Reference proteome</keyword>
<dbReference type="Proteomes" id="UP000245959">
    <property type="component" value="Unassembled WGS sequence"/>
</dbReference>
<reference evidence="1 2" key="1">
    <citation type="submission" date="2018-04" db="EMBL/GenBank/DDBJ databases">
        <title>Genomic Encyclopedia of Type Strains, Phase IV (KMG-IV): sequencing the most valuable type-strain genomes for metagenomic binning, comparative biology and taxonomic classification.</title>
        <authorList>
            <person name="Goeker M."/>
        </authorList>
    </citation>
    <scope>NUCLEOTIDE SEQUENCE [LARGE SCALE GENOMIC DNA]</scope>
    <source>
        <strain evidence="1 2">DSM 14823</strain>
    </source>
</reference>
<sequence>MNNIVNIVNFIRAIEPRVGRGELDLFEPVREQMAMAKRLKLPTTWLLQYDALIQGPFVEFLKREMPENHEVGIWFETVQPNVEAAGIKWRGRWAWDWHTDVGFSVGYTPQERERIADVFVAKFAEIFGRKPAVMGSWLFDAHLLEYLRREHGLRTACNCKDQYGTDGYTLWGGYWANAYYPSRKNSYLPAQHESGQIPVPVFRMLGSDPLYQYTAGVGGNGQSVITLEPVYEGIGGGSKPWIDWFLRENFREPHFAMAYAQAGQENSFGWPKMRPGLPYQYERLARLRDEGAIRVETLGESGEWFRQNFRVTPVSAVVTLEDWKKEDHAGVWYLSRFGRLNLFRTEKRELTIRDWQLFDENCEEPFLNSVCRTPACTYDALPVMDGMLWHPAAIALPGGPGGFGAIERLDDETMRIEWKRDNGGIVTITLKPGMVLLEFSQEAEALEYRFDPAVAERHRTAVELEAGRLEFRHNRRSYRLLAEAGAIERIPGGCRLAAAGKVLKLRTEVDA</sequence>
<evidence type="ECO:0000313" key="2">
    <source>
        <dbReference type="Proteomes" id="UP000245959"/>
    </source>
</evidence>
<dbReference type="Gene3D" id="3.20.20.510">
    <property type="entry name" value="Uncharacterised protein PF12979, DUF3863"/>
    <property type="match status" value="1"/>
</dbReference>
<organism evidence="1 2">
    <name type="scientific">Victivallis vadensis</name>
    <dbReference type="NCBI Taxonomy" id="172901"/>
    <lineage>
        <taxon>Bacteria</taxon>
        <taxon>Pseudomonadati</taxon>
        <taxon>Lentisphaerota</taxon>
        <taxon>Lentisphaeria</taxon>
        <taxon>Victivallales</taxon>
        <taxon>Victivallaceae</taxon>
        <taxon>Victivallis</taxon>
    </lineage>
</organism>
<protein>
    <submittedName>
        <fullName evidence="1">Uncharacterized protein</fullName>
    </submittedName>
</protein>
<comment type="caution">
    <text evidence="1">The sequence shown here is derived from an EMBL/GenBank/DDBJ whole genome shotgun (WGS) entry which is preliminary data.</text>
</comment>
<dbReference type="RefSeq" id="WP_116885783.1">
    <property type="nucleotide sequence ID" value="NZ_QEKH01000044.1"/>
</dbReference>
<evidence type="ECO:0000313" key="1">
    <source>
        <dbReference type="EMBL" id="PVY35122.1"/>
    </source>
</evidence>
<dbReference type="AlphaFoldDB" id="A0A2U1AFC3"/>
<dbReference type="GeneID" id="78297047"/>
<dbReference type="EMBL" id="QEKH01000044">
    <property type="protein sequence ID" value="PVY35122.1"/>
    <property type="molecule type" value="Genomic_DNA"/>
</dbReference>
<gene>
    <name evidence="1" type="ORF">C8D82_14416</name>
</gene>